<name>A0A077EI21_9FLAO</name>
<reference evidence="1" key="2">
    <citation type="journal article" date="2015" name="Genome Biol. Evol.">
        <title>Complete Genome Sequence and Transcriptomic Analysis of the Novel Pathogen Elizabethkingia anophelis in Response to Oxidative Stress.</title>
        <authorList>
            <person name="Li Y."/>
            <person name="Liu Y."/>
            <person name="Chew S.C."/>
            <person name="Tay M."/>
            <person name="Salido M.M."/>
            <person name="Teo J."/>
            <person name="Lauro F.M."/>
            <person name="Givskov M."/>
            <person name="Yang L."/>
        </authorList>
    </citation>
    <scope>NUCLEOTIDE SEQUENCE</scope>
    <source>
        <strain evidence="1">NUHP1</strain>
    </source>
</reference>
<organism evidence="1 2">
    <name type="scientific">Elizabethkingia anophelis NUHP1</name>
    <dbReference type="NCBI Taxonomy" id="1338011"/>
    <lineage>
        <taxon>Bacteria</taxon>
        <taxon>Pseudomonadati</taxon>
        <taxon>Bacteroidota</taxon>
        <taxon>Flavobacteriia</taxon>
        <taxon>Flavobacteriales</taxon>
        <taxon>Weeksellaceae</taxon>
        <taxon>Elizabethkingia</taxon>
    </lineage>
</organism>
<sequence>MKFILPAFIILVLTIRPVLPLIDYAVNYDYISEKLCENKNKPQLLCNGKCYLVKELAKTSESVPKQNNLKISSGFTDVFLTDRIFTFDFPTKYFTEQIEPSSFYSSFYHFLVCSDVFHPPLI</sequence>
<proteinExistence type="predicted"/>
<dbReference type="eggNOG" id="ENOG5032ZRJ">
    <property type="taxonomic scope" value="Bacteria"/>
</dbReference>
<evidence type="ECO:0000313" key="2">
    <source>
        <dbReference type="Proteomes" id="UP000028933"/>
    </source>
</evidence>
<accession>A0A077EI21</accession>
<dbReference type="AlphaFoldDB" id="A0A077EI21"/>
<protein>
    <submittedName>
        <fullName evidence="1">Uncharacterized protein</fullName>
    </submittedName>
</protein>
<dbReference type="RefSeq" id="WP_029728405.1">
    <property type="nucleotide sequence ID" value="NZ_CP007547.1"/>
</dbReference>
<dbReference type="Proteomes" id="UP000028933">
    <property type="component" value="Chromosome"/>
</dbReference>
<dbReference type="EMBL" id="CP007547">
    <property type="protein sequence ID" value="AIL47286.1"/>
    <property type="molecule type" value="Genomic_DNA"/>
</dbReference>
<dbReference type="STRING" id="1338011.BD94_3511"/>
<evidence type="ECO:0000313" key="1">
    <source>
        <dbReference type="EMBL" id="AIL47286.1"/>
    </source>
</evidence>
<dbReference type="KEGG" id="eao:BD94_3511"/>
<reference evidence="1" key="1">
    <citation type="journal article" date="2013" name="Lancet">
        <title>First case of E anophelis outbreak in an intensive-care unit.</title>
        <authorList>
            <person name="Teo J."/>
            <person name="Tan S.Y."/>
            <person name="Tay M."/>
            <person name="Ding Y."/>
            <person name="Kjelleberg S."/>
            <person name="Givskov M."/>
            <person name="Lin R.T."/>
            <person name="Yang L."/>
        </authorList>
    </citation>
    <scope>NUCLEOTIDE SEQUENCE [LARGE SCALE GENOMIC DNA]</scope>
    <source>
        <strain evidence="1">NUHP1</strain>
    </source>
</reference>
<gene>
    <name evidence="1" type="ORF">BD94_3511</name>
</gene>
<dbReference type="HOGENOM" id="CLU_132570_1_0_10"/>